<dbReference type="SMART" id="SM00419">
    <property type="entry name" value="HTH_CRP"/>
    <property type="match status" value="1"/>
</dbReference>
<dbReference type="InterPro" id="IPR036388">
    <property type="entry name" value="WH-like_DNA-bd_sf"/>
</dbReference>
<dbReference type="InterPro" id="IPR018335">
    <property type="entry name" value="Tscrpt_reg_HTH_Crp-type_CS"/>
</dbReference>
<gene>
    <name evidence="2" type="ORF">BI308_15255</name>
</gene>
<dbReference type="PROSITE" id="PS51063">
    <property type="entry name" value="HTH_CRP_2"/>
    <property type="match status" value="1"/>
</dbReference>
<dbReference type="SUPFAM" id="SSF46785">
    <property type="entry name" value="Winged helix' DNA-binding domain"/>
    <property type="match status" value="1"/>
</dbReference>
<sequence>MFSVSPESESSTSRPFLIWQRIIDWAQDHYRTRTFNKDDKIPVRPGLLYLVQRGSVRLVSAQISASTKTPSLVARLSANNDPDNLSPDESFLGFVGAGQPFEIVSQSPFTISSYAHVDKTTVLWMYWHDLDNWPYFRREVMEAFRDQNQRKLLWLGTMGQRRTIDRLLGFLTLLIEEYGEVCEQGYYLPWTLTHAQIGSAIGSTRVTVTRLMGKLRSKGLIITLDDNLICLPPSNPDS</sequence>
<evidence type="ECO:0000259" key="1">
    <source>
        <dbReference type="PROSITE" id="PS51063"/>
    </source>
</evidence>
<evidence type="ECO:0000313" key="3">
    <source>
        <dbReference type="Proteomes" id="UP000183940"/>
    </source>
</evidence>
<dbReference type="InterPro" id="IPR036390">
    <property type="entry name" value="WH_DNA-bd_sf"/>
</dbReference>
<keyword evidence="3" id="KW-1185">Reference proteome</keyword>
<protein>
    <submittedName>
        <fullName evidence="2">Replication/maintenance protein</fullName>
    </submittedName>
</protein>
<dbReference type="PRINTS" id="PR00034">
    <property type="entry name" value="HTHCRP"/>
</dbReference>
<dbReference type="AlphaFoldDB" id="A0A1L9QPR1"/>
<proteinExistence type="predicted"/>
<organism evidence="2 3">
    <name type="scientific">Roseofilum reptotaenium AO1-A</name>
    <dbReference type="NCBI Taxonomy" id="1925591"/>
    <lineage>
        <taxon>Bacteria</taxon>
        <taxon>Bacillati</taxon>
        <taxon>Cyanobacteriota</taxon>
        <taxon>Cyanophyceae</taxon>
        <taxon>Desertifilales</taxon>
        <taxon>Desertifilaceae</taxon>
        <taxon>Roseofilum</taxon>
    </lineage>
</organism>
<comment type="caution">
    <text evidence="2">The sequence shown here is derived from an EMBL/GenBank/DDBJ whole genome shotgun (WGS) entry which is preliminary data.</text>
</comment>
<name>A0A1L9QPR1_9CYAN</name>
<dbReference type="Pfam" id="PF13545">
    <property type="entry name" value="HTH_Crp_2"/>
    <property type="match status" value="1"/>
</dbReference>
<reference evidence="2" key="1">
    <citation type="submission" date="2016-10" db="EMBL/GenBank/DDBJ databases">
        <title>CRISPR-Cas defence system in Roseofilum reptotaenium: evidence of a bacteriophage-cyanobacterium arms race in the coral black band disease.</title>
        <authorList>
            <person name="Buerger P."/>
            <person name="Wood-Charlson E.M."/>
            <person name="Weynberg K.D."/>
            <person name="Willis B."/>
            <person name="Van Oppen M.J."/>
        </authorList>
    </citation>
    <scope>NUCLEOTIDE SEQUENCE [LARGE SCALE GENOMIC DNA]</scope>
    <source>
        <strain evidence="2">AO1-A</strain>
    </source>
</reference>
<dbReference type="GO" id="GO:0003677">
    <property type="term" value="F:DNA binding"/>
    <property type="evidence" value="ECO:0007669"/>
    <property type="project" value="InterPro"/>
</dbReference>
<dbReference type="CDD" id="cd00092">
    <property type="entry name" value="HTH_CRP"/>
    <property type="match status" value="1"/>
</dbReference>
<evidence type="ECO:0000313" key="2">
    <source>
        <dbReference type="EMBL" id="OJJ24654.1"/>
    </source>
</evidence>
<dbReference type="Gene3D" id="1.10.10.10">
    <property type="entry name" value="Winged helix-like DNA-binding domain superfamily/Winged helix DNA-binding domain"/>
    <property type="match status" value="1"/>
</dbReference>
<dbReference type="STRING" id="1925591.BI308_15255"/>
<dbReference type="Proteomes" id="UP000183940">
    <property type="component" value="Unassembled WGS sequence"/>
</dbReference>
<feature type="domain" description="HTH crp-type" evidence="1">
    <location>
        <begin position="161"/>
        <end position="234"/>
    </location>
</feature>
<dbReference type="InterPro" id="IPR012318">
    <property type="entry name" value="HTH_CRP"/>
</dbReference>
<dbReference type="GO" id="GO:0003700">
    <property type="term" value="F:DNA-binding transcription factor activity"/>
    <property type="evidence" value="ECO:0007669"/>
    <property type="project" value="InterPro"/>
</dbReference>
<dbReference type="EMBL" id="MLAW01000027">
    <property type="protein sequence ID" value="OJJ24654.1"/>
    <property type="molecule type" value="Genomic_DNA"/>
</dbReference>
<dbReference type="PROSITE" id="PS00042">
    <property type="entry name" value="HTH_CRP_1"/>
    <property type="match status" value="1"/>
</dbReference>
<accession>A0A1L9QPR1</accession>